<proteinExistence type="predicted"/>
<evidence type="ECO:0008006" key="4">
    <source>
        <dbReference type="Google" id="ProtNLM"/>
    </source>
</evidence>
<feature type="region of interest" description="Disordered" evidence="1">
    <location>
        <begin position="163"/>
        <end position="194"/>
    </location>
</feature>
<evidence type="ECO:0000313" key="2">
    <source>
        <dbReference type="EMBL" id="TKC46517.1"/>
    </source>
</evidence>
<protein>
    <recommendedName>
        <fullName evidence="4">snRNA-activating protein complex subunit 5</fullName>
    </recommendedName>
</protein>
<reference evidence="3" key="1">
    <citation type="journal article" date="2019" name="IScience">
        <title>Narwhal Genome Reveals Long-Term Low Genetic Diversity despite Current Large Abundance Size.</title>
        <authorList>
            <person name="Westbury M.V."/>
            <person name="Petersen B."/>
            <person name="Garde E."/>
            <person name="Heide-Jorgensen M.P."/>
            <person name="Lorenzen E.D."/>
        </authorList>
    </citation>
    <scope>NUCLEOTIDE SEQUENCE [LARGE SCALE GENOMIC DNA]</scope>
</reference>
<dbReference type="Proteomes" id="UP000308365">
    <property type="component" value="Unassembled WGS sequence"/>
</dbReference>
<dbReference type="AlphaFoldDB" id="A0A4U1FB62"/>
<feature type="compositionally biased region" description="Low complexity" evidence="1">
    <location>
        <begin position="33"/>
        <end position="43"/>
    </location>
</feature>
<dbReference type="EMBL" id="RWIC01000261">
    <property type="protein sequence ID" value="TKC46517.1"/>
    <property type="molecule type" value="Genomic_DNA"/>
</dbReference>
<dbReference type="GO" id="GO:0006366">
    <property type="term" value="P:transcription by RNA polymerase II"/>
    <property type="evidence" value="ECO:0007669"/>
    <property type="project" value="InterPro"/>
</dbReference>
<feature type="compositionally biased region" description="Pro residues" evidence="1">
    <location>
        <begin position="44"/>
        <end position="53"/>
    </location>
</feature>
<name>A0A4U1FB62_MONMO</name>
<evidence type="ECO:0000313" key="3">
    <source>
        <dbReference type="Proteomes" id="UP000308365"/>
    </source>
</evidence>
<accession>A0A4U1FB62</accession>
<dbReference type="PANTHER" id="PTHR15333:SF2">
    <property type="entry name" value="SNRNA-ACTIVATING PROTEIN COMPLEX SUBUNIT 5"/>
    <property type="match status" value="1"/>
</dbReference>
<evidence type="ECO:0000256" key="1">
    <source>
        <dbReference type="SAM" id="MobiDB-lite"/>
    </source>
</evidence>
<dbReference type="InterPro" id="IPR029138">
    <property type="entry name" value="SNAPC5"/>
</dbReference>
<feature type="compositionally biased region" description="Pro residues" evidence="1">
    <location>
        <begin position="90"/>
        <end position="100"/>
    </location>
</feature>
<feature type="region of interest" description="Disordered" evidence="1">
    <location>
        <begin position="82"/>
        <end position="101"/>
    </location>
</feature>
<sequence>MLSRLQELRKEEETLLRLKAALHDQLNRLKVTLRPPLRSSLPAPRRPGPPGSPRSPGVCGARLLPPPQKRGRPHHALRKGDLPQARLGCPCPPSASPPEPLFSLLPRMSRKADRLADAPTLRRETVEELALQSMISSGREEEMLSSQPAPEQSHDMLVHVDNEASINQTALELSTRSHVPEEEEEEEEEEESDS</sequence>
<dbReference type="GO" id="GO:0005634">
    <property type="term" value="C:nucleus"/>
    <property type="evidence" value="ECO:0007669"/>
    <property type="project" value="InterPro"/>
</dbReference>
<organism evidence="2 3">
    <name type="scientific">Monodon monoceros</name>
    <name type="common">Narwhal</name>
    <name type="synonym">Ceratodon monodon</name>
    <dbReference type="NCBI Taxonomy" id="40151"/>
    <lineage>
        <taxon>Eukaryota</taxon>
        <taxon>Metazoa</taxon>
        <taxon>Chordata</taxon>
        <taxon>Craniata</taxon>
        <taxon>Vertebrata</taxon>
        <taxon>Euteleostomi</taxon>
        <taxon>Mammalia</taxon>
        <taxon>Eutheria</taxon>
        <taxon>Laurasiatheria</taxon>
        <taxon>Artiodactyla</taxon>
        <taxon>Whippomorpha</taxon>
        <taxon>Cetacea</taxon>
        <taxon>Odontoceti</taxon>
        <taxon>Monodontidae</taxon>
        <taxon>Monodon</taxon>
    </lineage>
</organism>
<gene>
    <name evidence="2" type="ORF">EI555_020170</name>
</gene>
<comment type="caution">
    <text evidence="2">The sequence shown here is derived from an EMBL/GenBank/DDBJ whole genome shotgun (WGS) entry which is preliminary data.</text>
</comment>
<dbReference type="Pfam" id="PF15497">
    <property type="entry name" value="SNAPC5"/>
    <property type="match status" value="2"/>
</dbReference>
<feature type="compositionally biased region" description="Acidic residues" evidence="1">
    <location>
        <begin position="181"/>
        <end position="194"/>
    </location>
</feature>
<dbReference type="PANTHER" id="PTHR15333">
    <property type="entry name" value="SNRNA-ACTIVATING PROTEIN COMPLEX SUBUNIT 5"/>
    <property type="match status" value="1"/>
</dbReference>
<dbReference type="GO" id="GO:0006384">
    <property type="term" value="P:transcription initiation at RNA polymerase III promoter"/>
    <property type="evidence" value="ECO:0007669"/>
    <property type="project" value="InterPro"/>
</dbReference>
<feature type="region of interest" description="Disordered" evidence="1">
    <location>
        <begin position="32"/>
        <end position="76"/>
    </location>
</feature>
<feature type="compositionally biased region" description="Polar residues" evidence="1">
    <location>
        <begin position="164"/>
        <end position="177"/>
    </location>
</feature>